<protein>
    <recommendedName>
        <fullName evidence="2">DUF7704 domain-containing protein</fullName>
    </recommendedName>
</protein>
<name>A0A423W707_9PEZI</name>
<feature type="transmembrane region" description="Helical" evidence="1">
    <location>
        <begin position="61"/>
        <end position="81"/>
    </location>
</feature>
<dbReference type="OrthoDB" id="5313995at2759"/>
<feature type="transmembrane region" description="Helical" evidence="1">
    <location>
        <begin position="20"/>
        <end position="41"/>
    </location>
</feature>
<keyword evidence="1" id="KW-0812">Transmembrane</keyword>
<dbReference type="EMBL" id="LKEA01000024">
    <property type="protein sequence ID" value="ROV99130.1"/>
    <property type="molecule type" value="Genomic_DNA"/>
</dbReference>
<gene>
    <name evidence="3" type="ORF">VMCG_06577</name>
</gene>
<dbReference type="Pfam" id="PF24803">
    <property type="entry name" value="DUF7704"/>
    <property type="match status" value="1"/>
</dbReference>
<keyword evidence="1" id="KW-1133">Transmembrane helix</keyword>
<proteinExistence type="predicted"/>
<dbReference type="InterPro" id="IPR056121">
    <property type="entry name" value="DUF7704"/>
</dbReference>
<dbReference type="AlphaFoldDB" id="A0A423W707"/>
<dbReference type="Proteomes" id="UP000283895">
    <property type="component" value="Unassembled WGS sequence"/>
</dbReference>
<organism evidence="3 4">
    <name type="scientific">Cytospora schulzeri</name>
    <dbReference type="NCBI Taxonomy" id="448051"/>
    <lineage>
        <taxon>Eukaryota</taxon>
        <taxon>Fungi</taxon>
        <taxon>Dikarya</taxon>
        <taxon>Ascomycota</taxon>
        <taxon>Pezizomycotina</taxon>
        <taxon>Sordariomycetes</taxon>
        <taxon>Sordariomycetidae</taxon>
        <taxon>Diaporthales</taxon>
        <taxon>Cytosporaceae</taxon>
        <taxon>Cytospora</taxon>
    </lineage>
</organism>
<keyword evidence="1" id="KW-0472">Membrane</keyword>
<dbReference type="PANTHER" id="PTHR37019:SF1">
    <property type="entry name" value="EXPERA DOMAIN-CONTAINING PROTEIN"/>
    <property type="match status" value="1"/>
</dbReference>
<comment type="caution">
    <text evidence="3">The sequence shown here is derived from an EMBL/GenBank/DDBJ whole genome shotgun (WGS) entry which is preliminary data.</text>
</comment>
<keyword evidence="4" id="KW-1185">Reference proteome</keyword>
<evidence type="ECO:0000259" key="2">
    <source>
        <dbReference type="Pfam" id="PF24803"/>
    </source>
</evidence>
<sequence length="170" mass="19138">MAPAQQQQVQQAGFSLPIPYRVFFLLIEPISALVGAFYAHFRQRDYLLLTHAASAPIFTPMPTGTSIVLSQLANLYLLFALNEALVLRSTSDLRVWKSVLFILLLADLGHLWSLKELGWEIYAPWNFARWNAIDWGNIPFVYFGALMRIAFLADVGMPKVAAKITKPKKG</sequence>
<evidence type="ECO:0000256" key="1">
    <source>
        <dbReference type="SAM" id="Phobius"/>
    </source>
</evidence>
<evidence type="ECO:0000313" key="3">
    <source>
        <dbReference type="EMBL" id="ROV99130.1"/>
    </source>
</evidence>
<accession>A0A423W707</accession>
<dbReference type="PANTHER" id="PTHR37019">
    <property type="entry name" value="CHROMOSOME 1, WHOLE GENOME SHOTGUN SEQUENCE"/>
    <property type="match status" value="1"/>
</dbReference>
<evidence type="ECO:0000313" key="4">
    <source>
        <dbReference type="Proteomes" id="UP000283895"/>
    </source>
</evidence>
<reference evidence="3 4" key="1">
    <citation type="submission" date="2015-09" db="EMBL/GenBank/DDBJ databases">
        <title>Host preference determinants of Valsa canker pathogens revealed by comparative genomics.</title>
        <authorList>
            <person name="Yin Z."/>
            <person name="Huang L."/>
        </authorList>
    </citation>
    <scope>NUCLEOTIDE SEQUENCE [LARGE SCALE GENOMIC DNA]</scope>
    <source>
        <strain evidence="3 4">03-1</strain>
    </source>
</reference>
<feature type="domain" description="DUF7704" evidence="2">
    <location>
        <begin position="15"/>
        <end position="155"/>
    </location>
</feature>